<evidence type="ECO:0000313" key="2">
    <source>
        <dbReference type="Proteomes" id="UP000316778"/>
    </source>
</evidence>
<gene>
    <name evidence="1" type="ORF">LX66_2842</name>
</gene>
<sequence>MDITEALQNYNKSITAGFSFFFTRIFASTNYYGKINEKGTGH</sequence>
<evidence type="ECO:0000313" key="1">
    <source>
        <dbReference type="EMBL" id="TWI88756.1"/>
    </source>
</evidence>
<name>A0A562T6P3_CHIJA</name>
<accession>A0A562T6P3</accession>
<keyword evidence="2" id="KW-1185">Reference proteome</keyword>
<comment type="caution">
    <text evidence="1">The sequence shown here is derived from an EMBL/GenBank/DDBJ whole genome shotgun (WGS) entry which is preliminary data.</text>
</comment>
<dbReference type="AlphaFoldDB" id="A0A562T6P3"/>
<proteinExistence type="predicted"/>
<reference evidence="1 2" key="1">
    <citation type="journal article" date="2013" name="Stand. Genomic Sci.">
        <title>Genomic Encyclopedia of Type Strains, Phase I: The one thousand microbial genomes (KMG-I) project.</title>
        <authorList>
            <person name="Kyrpides N.C."/>
            <person name="Woyke T."/>
            <person name="Eisen J.A."/>
            <person name="Garrity G."/>
            <person name="Lilburn T.G."/>
            <person name="Beck B.J."/>
            <person name="Whitman W.B."/>
            <person name="Hugenholtz P."/>
            <person name="Klenk H.P."/>
        </authorList>
    </citation>
    <scope>NUCLEOTIDE SEQUENCE [LARGE SCALE GENOMIC DNA]</scope>
    <source>
        <strain evidence="1 2">DSM 13484</strain>
    </source>
</reference>
<organism evidence="1 2">
    <name type="scientific">Chitinophaga japonensis</name>
    <name type="common">Flexibacter japonensis</name>
    <dbReference type="NCBI Taxonomy" id="104662"/>
    <lineage>
        <taxon>Bacteria</taxon>
        <taxon>Pseudomonadati</taxon>
        <taxon>Bacteroidota</taxon>
        <taxon>Chitinophagia</taxon>
        <taxon>Chitinophagales</taxon>
        <taxon>Chitinophagaceae</taxon>
        <taxon>Chitinophaga</taxon>
    </lineage>
</organism>
<protein>
    <submittedName>
        <fullName evidence="1">Uncharacterized protein</fullName>
    </submittedName>
</protein>
<dbReference type="Proteomes" id="UP000316778">
    <property type="component" value="Unassembled WGS sequence"/>
</dbReference>
<dbReference type="EMBL" id="VLLG01000003">
    <property type="protein sequence ID" value="TWI88756.1"/>
    <property type="molecule type" value="Genomic_DNA"/>
</dbReference>